<evidence type="ECO:0000313" key="1">
    <source>
        <dbReference type="EMBL" id="AKH47580.1"/>
    </source>
</evidence>
<protein>
    <submittedName>
        <fullName evidence="1">Uncharacterized protein</fullName>
    </submittedName>
</protein>
<organism evidence="1">
    <name type="scientific">uncultured marine virus</name>
    <dbReference type="NCBI Taxonomy" id="186617"/>
    <lineage>
        <taxon>Viruses</taxon>
        <taxon>environmental samples</taxon>
    </lineage>
</organism>
<reference evidence="1" key="1">
    <citation type="journal article" date="2015" name="Front. Microbiol.">
        <title>Combining genomic sequencing methods to explore viral diversity and reveal potential virus-host interactions.</title>
        <authorList>
            <person name="Chow C.E."/>
            <person name="Winget D.M."/>
            <person name="White R.A.III."/>
            <person name="Hallam S.J."/>
            <person name="Suttle C.A."/>
        </authorList>
    </citation>
    <scope>NUCLEOTIDE SEQUENCE</scope>
    <source>
        <strain evidence="1">Oxic1_1</strain>
    </source>
</reference>
<name>A0A0F7L6R4_9VIRU</name>
<sequence>MRSHLSSRGSWLPLMLCWWQMIGRVRKVTTSLRWLVAFLRLTKRMVSLPTLIGS</sequence>
<accession>A0A0F7L6R4</accession>
<reference evidence="1" key="2">
    <citation type="submission" date="2015-03" db="EMBL/GenBank/DDBJ databases">
        <authorList>
            <person name="Chow C.-E.T."/>
            <person name="Winget D.M."/>
            <person name="White R.A.III."/>
            <person name="Hallam S.J."/>
            <person name="Suttle C.A."/>
        </authorList>
    </citation>
    <scope>NUCLEOTIDE SEQUENCE</scope>
    <source>
        <strain evidence="1">Oxic1_1</strain>
    </source>
</reference>
<proteinExistence type="predicted"/>
<dbReference type="EMBL" id="KR029596">
    <property type="protein sequence ID" value="AKH47580.1"/>
    <property type="molecule type" value="Genomic_DNA"/>
</dbReference>